<evidence type="ECO:0000256" key="2">
    <source>
        <dbReference type="ARBA" id="ARBA00022692"/>
    </source>
</evidence>
<gene>
    <name evidence="6" type="ORF">M0651_07680</name>
</gene>
<evidence type="ECO:0000256" key="1">
    <source>
        <dbReference type="ARBA" id="ARBA00004141"/>
    </source>
</evidence>
<evidence type="ECO:0000256" key="4">
    <source>
        <dbReference type="ARBA" id="ARBA00023136"/>
    </source>
</evidence>
<comment type="subcellular location">
    <subcellularLocation>
        <location evidence="1">Membrane</location>
        <topology evidence="1">Multi-pass membrane protein</topology>
    </subcellularLocation>
</comment>
<keyword evidence="4 5" id="KW-0472">Membrane</keyword>
<evidence type="ECO:0000256" key="5">
    <source>
        <dbReference type="SAM" id="Phobius"/>
    </source>
</evidence>
<dbReference type="EMBL" id="JALPRK010000005">
    <property type="protein sequence ID" value="MCK8487046.1"/>
    <property type="molecule type" value="Genomic_DNA"/>
</dbReference>
<proteinExistence type="predicted"/>
<keyword evidence="7" id="KW-1185">Reference proteome</keyword>
<dbReference type="RefSeq" id="WP_248551258.1">
    <property type="nucleotide sequence ID" value="NZ_JALPRK010000005.1"/>
</dbReference>
<dbReference type="GO" id="GO:0016020">
    <property type="term" value="C:membrane"/>
    <property type="evidence" value="ECO:0007669"/>
    <property type="project" value="UniProtKB-SubCell"/>
</dbReference>
<accession>A0A9X1XZY2</accession>
<dbReference type="Proteomes" id="UP001139534">
    <property type="component" value="Unassembled WGS sequence"/>
</dbReference>
<reference evidence="6" key="1">
    <citation type="submission" date="2022-04" db="EMBL/GenBank/DDBJ databases">
        <authorList>
            <person name="Seo M.-J."/>
        </authorList>
    </citation>
    <scope>NUCLEOTIDE SEQUENCE</scope>
    <source>
        <strain evidence="6">MBLB2552</strain>
    </source>
</reference>
<comment type="caution">
    <text evidence="6">The sequence shown here is derived from an EMBL/GenBank/DDBJ whole genome shotgun (WGS) entry which is preliminary data.</text>
</comment>
<name>A0A9X1XZY2_9BACL</name>
<dbReference type="InterPro" id="IPR032808">
    <property type="entry name" value="DoxX"/>
</dbReference>
<evidence type="ECO:0000256" key="3">
    <source>
        <dbReference type="ARBA" id="ARBA00022989"/>
    </source>
</evidence>
<keyword evidence="2 5" id="KW-0812">Transmembrane</keyword>
<evidence type="ECO:0000313" key="6">
    <source>
        <dbReference type="EMBL" id="MCK8487046.1"/>
    </source>
</evidence>
<keyword evidence="3 5" id="KW-1133">Transmembrane helix</keyword>
<feature type="transmembrane region" description="Helical" evidence="5">
    <location>
        <begin position="126"/>
        <end position="151"/>
    </location>
</feature>
<sequence length="180" mass="19943">MMKFVRENKYAAMLFTVVRLYLGWEWMTAGWHKITGGFNAGGFLNGAVANPVLDKGTNELVYPTFTAFLENFAIPNVKLINVLIPWGEFLVGIGLLLGALTTAAMFFGLMMNFMFMFAGTVSTNPWMVLLGAIILAAGANAGKFGADYYLLPYLKHLFTNRRNRKKNPPAANPKVKIKHA</sequence>
<dbReference type="PANTHER" id="PTHR39157">
    <property type="entry name" value="INTEGRAL MEMBRANE PROTEIN-RELATED"/>
    <property type="match status" value="1"/>
</dbReference>
<protein>
    <submittedName>
        <fullName evidence="6">DoxX family protein</fullName>
    </submittedName>
</protein>
<organism evidence="6 7">
    <name type="scientific">Paenibacillus mellifer</name>
    <dbReference type="NCBI Taxonomy" id="2937794"/>
    <lineage>
        <taxon>Bacteria</taxon>
        <taxon>Bacillati</taxon>
        <taxon>Bacillota</taxon>
        <taxon>Bacilli</taxon>
        <taxon>Bacillales</taxon>
        <taxon>Paenibacillaceae</taxon>
        <taxon>Paenibacillus</taxon>
    </lineage>
</organism>
<dbReference type="AlphaFoldDB" id="A0A9X1XZY2"/>
<dbReference type="Pfam" id="PF07681">
    <property type="entry name" value="DoxX"/>
    <property type="match status" value="1"/>
</dbReference>
<evidence type="ECO:0000313" key="7">
    <source>
        <dbReference type="Proteomes" id="UP001139534"/>
    </source>
</evidence>
<feature type="transmembrane region" description="Helical" evidence="5">
    <location>
        <begin position="89"/>
        <end position="114"/>
    </location>
</feature>
<dbReference type="PANTHER" id="PTHR39157:SF1">
    <property type="entry name" value="DOXX FAMILY PROTEIN"/>
    <property type="match status" value="1"/>
</dbReference>